<keyword evidence="1" id="KW-0472">Membrane</keyword>
<name>A0A1C0ACH7_9FIRM</name>
<keyword evidence="3" id="KW-1185">Reference proteome</keyword>
<dbReference type="RefSeq" id="WP_068715158.1">
    <property type="nucleotide sequence ID" value="NZ_LWDV01000006.1"/>
</dbReference>
<accession>A0A1C0ACH7</accession>
<feature type="transmembrane region" description="Helical" evidence="1">
    <location>
        <begin position="126"/>
        <end position="148"/>
    </location>
</feature>
<gene>
    <name evidence="2" type="ORF">U472_02435</name>
</gene>
<feature type="transmembrane region" description="Helical" evidence="1">
    <location>
        <begin position="77"/>
        <end position="95"/>
    </location>
</feature>
<reference evidence="2 3" key="2">
    <citation type="submission" date="2016-08" db="EMBL/GenBank/DDBJ databases">
        <title>Orenia metallireducens sp. nov. strain Z6, a Novel Metal-reducing Firmicute from the Deep Subsurface.</title>
        <authorList>
            <person name="Maxim B.I."/>
            <person name="Kenneth K."/>
            <person name="Flynn T.M."/>
            <person name="Oloughlin E.J."/>
            <person name="Locke R.A."/>
            <person name="Weber J.R."/>
            <person name="Egan S.M."/>
            <person name="Mackie R.I."/>
            <person name="Cann I.K."/>
        </authorList>
    </citation>
    <scope>NUCLEOTIDE SEQUENCE [LARGE SCALE GENOMIC DNA]</scope>
    <source>
        <strain evidence="2 3">Z6</strain>
    </source>
</reference>
<proteinExistence type="predicted"/>
<dbReference type="Proteomes" id="UP000093514">
    <property type="component" value="Unassembled WGS sequence"/>
</dbReference>
<dbReference type="EMBL" id="LWDV01000006">
    <property type="protein sequence ID" value="OCL28075.1"/>
    <property type="molecule type" value="Genomic_DNA"/>
</dbReference>
<organism evidence="2 3">
    <name type="scientific">Orenia metallireducens</name>
    <dbReference type="NCBI Taxonomy" id="1413210"/>
    <lineage>
        <taxon>Bacteria</taxon>
        <taxon>Bacillati</taxon>
        <taxon>Bacillota</taxon>
        <taxon>Clostridia</taxon>
        <taxon>Halanaerobiales</taxon>
        <taxon>Halobacteroidaceae</taxon>
        <taxon>Orenia</taxon>
    </lineage>
</organism>
<evidence type="ECO:0000313" key="3">
    <source>
        <dbReference type="Proteomes" id="UP000093514"/>
    </source>
</evidence>
<evidence type="ECO:0000313" key="2">
    <source>
        <dbReference type="EMBL" id="OCL28075.1"/>
    </source>
</evidence>
<sequence length="149" mass="17823">MKEYIGFLSIIYIVIIIAKLKANEKSFEHYIAEYQEIKFQLKLISQSKNPFVMMKFSSALLYILLVLYYLANIFIFSNYPLINLFSYTLIILTIIRLSKKVTINSVQDFEKRIKFNRRDYLKQQRLQFCLGLLEFAYAFNALILVSFYY</sequence>
<evidence type="ECO:0000256" key="1">
    <source>
        <dbReference type="SAM" id="Phobius"/>
    </source>
</evidence>
<dbReference type="OrthoDB" id="2112427at2"/>
<protein>
    <submittedName>
        <fullName evidence="2">Uncharacterized protein</fullName>
    </submittedName>
</protein>
<keyword evidence="1" id="KW-1133">Transmembrane helix</keyword>
<keyword evidence="1" id="KW-0812">Transmembrane</keyword>
<dbReference type="AlphaFoldDB" id="A0A1C0ACH7"/>
<feature type="transmembrane region" description="Helical" evidence="1">
    <location>
        <begin position="52"/>
        <end position="71"/>
    </location>
</feature>
<reference evidence="3" key="1">
    <citation type="submission" date="2016-07" db="EMBL/GenBank/DDBJ databases">
        <authorList>
            <person name="Florea S."/>
            <person name="Webb J.S."/>
            <person name="Jaromczyk J."/>
            <person name="Schardl C.L."/>
        </authorList>
    </citation>
    <scope>NUCLEOTIDE SEQUENCE [LARGE SCALE GENOMIC DNA]</scope>
    <source>
        <strain evidence="3">Z6</strain>
    </source>
</reference>
<feature type="transmembrane region" description="Helical" evidence="1">
    <location>
        <begin position="6"/>
        <end position="22"/>
    </location>
</feature>
<comment type="caution">
    <text evidence="2">The sequence shown here is derived from an EMBL/GenBank/DDBJ whole genome shotgun (WGS) entry which is preliminary data.</text>
</comment>